<dbReference type="GO" id="GO:1990133">
    <property type="term" value="C:molybdopterin adenylyltransferase complex"/>
    <property type="evidence" value="ECO:0007669"/>
    <property type="project" value="TreeGrafter"/>
</dbReference>
<keyword evidence="1" id="KW-0547">Nucleotide-binding</keyword>
<reference evidence="3" key="2">
    <citation type="submission" date="2015-01" db="EMBL/GenBank/DDBJ databases">
        <title>Evolutionary Origins and Diversification of the Mycorrhizal Mutualists.</title>
        <authorList>
            <consortium name="DOE Joint Genome Institute"/>
            <consortium name="Mycorrhizal Genomics Consortium"/>
            <person name="Kohler A."/>
            <person name="Kuo A."/>
            <person name="Nagy L.G."/>
            <person name="Floudas D."/>
            <person name="Copeland A."/>
            <person name="Barry K.W."/>
            <person name="Cichocki N."/>
            <person name="Veneault-Fourrey C."/>
            <person name="LaButti K."/>
            <person name="Lindquist E.A."/>
            <person name="Lipzen A."/>
            <person name="Lundell T."/>
            <person name="Morin E."/>
            <person name="Murat C."/>
            <person name="Riley R."/>
            <person name="Ohm R."/>
            <person name="Sun H."/>
            <person name="Tunlid A."/>
            <person name="Henrissat B."/>
            <person name="Grigoriev I.V."/>
            <person name="Hibbett D.S."/>
            <person name="Martin F."/>
        </authorList>
    </citation>
    <scope>NUCLEOTIDE SEQUENCE [LARGE SCALE GENOMIC DNA]</scope>
    <source>
        <strain evidence="3">Foug A</strain>
    </source>
</reference>
<dbReference type="PANTHER" id="PTHR33359:SF1">
    <property type="entry name" value="MOLYBDOPTERIN SYNTHASE SULFUR CARRIER SUBUNIT"/>
    <property type="match status" value="1"/>
</dbReference>
<keyword evidence="3" id="KW-1185">Reference proteome</keyword>
<dbReference type="InterPro" id="IPR003749">
    <property type="entry name" value="ThiS/MoaD-like"/>
</dbReference>
<dbReference type="InParanoid" id="A0A0C3E6G5"/>
<dbReference type="Pfam" id="PF02597">
    <property type="entry name" value="ThiS"/>
    <property type="match status" value="1"/>
</dbReference>
<dbReference type="InterPro" id="IPR044672">
    <property type="entry name" value="MOCS2A"/>
</dbReference>
<gene>
    <name evidence="2" type="ORF">SCLCIDRAFT_1209214</name>
</gene>
<dbReference type="EMBL" id="KN822009">
    <property type="protein sequence ID" value="KIM68390.1"/>
    <property type="molecule type" value="Genomic_DNA"/>
</dbReference>
<dbReference type="GO" id="GO:0006777">
    <property type="term" value="P:Mo-molybdopterin cofactor biosynthetic process"/>
    <property type="evidence" value="ECO:0007669"/>
    <property type="project" value="InterPro"/>
</dbReference>
<dbReference type="CDD" id="cd00754">
    <property type="entry name" value="Ubl_MoaD"/>
    <property type="match status" value="1"/>
</dbReference>
<dbReference type="HOGENOM" id="CLU_114601_4_3_1"/>
<reference evidence="2 3" key="1">
    <citation type="submission" date="2014-04" db="EMBL/GenBank/DDBJ databases">
        <authorList>
            <consortium name="DOE Joint Genome Institute"/>
            <person name="Kuo A."/>
            <person name="Kohler A."/>
            <person name="Nagy L.G."/>
            <person name="Floudas D."/>
            <person name="Copeland A."/>
            <person name="Barry K.W."/>
            <person name="Cichocki N."/>
            <person name="Veneault-Fourrey C."/>
            <person name="LaButti K."/>
            <person name="Lindquist E.A."/>
            <person name="Lipzen A."/>
            <person name="Lundell T."/>
            <person name="Morin E."/>
            <person name="Murat C."/>
            <person name="Sun H."/>
            <person name="Tunlid A."/>
            <person name="Henrissat B."/>
            <person name="Grigoriev I.V."/>
            <person name="Hibbett D.S."/>
            <person name="Martin F."/>
            <person name="Nordberg H.P."/>
            <person name="Cantor M.N."/>
            <person name="Hua S.X."/>
        </authorList>
    </citation>
    <scope>NUCLEOTIDE SEQUENCE [LARGE SCALE GENOMIC DNA]</scope>
    <source>
        <strain evidence="2 3">Foug A</strain>
    </source>
</reference>
<dbReference type="Gene3D" id="3.10.20.30">
    <property type="match status" value="1"/>
</dbReference>
<dbReference type="PANTHER" id="PTHR33359">
    <property type="entry name" value="MOLYBDOPTERIN SYNTHASE SULFUR CARRIER SUBUNIT"/>
    <property type="match status" value="1"/>
</dbReference>
<dbReference type="InterPro" id="IPR016155">
    <property type="entry name" value="Mopterin_synth/thiamin_S_b"/>
</dbReference>
<proteinExistence type="predicted"/>
<dbReference type="AlphaFoldDB" id="A0A0C3E6G5"/>
<evidence type="ECO:0000256" key="1">
    <source>
        <dbReference type="ARBA" id="ARBA00022741"/>
    </source>
</evidence>
<dbReference type="Proteomes" id="UP000053989">
    <property type="component" value="Unassembled WGS sequence"/>
</dbReference>
<dbReference type="STRING" id="1036808.A0A0C3E6G5"/>
<evidence type="ECO:0000313" key="2">
    <source>
        <dbReference type="EMBL" id="KIM68390.1"/>
    </source>
</evidence>
<dbReference type="GO" id="GO:0000166">
    <property type="term" value="F:nucleotide binding"/>
    <property type="evidence" value="ECO:0007669"/>
    <property type="project" value="UniProtKB-KW"/>
</dbReference>
<name>A0A0C3E6G5_9AGAM</name>
<accession>A0A0C3E6G5</accession>
<evidence type="ECO:0000313" key="3">
    <source>
        <dbReference type="Proteomes" id="UP000053989"/>
    </source>
</evidence>
<sequence length="88" mass="9077">MSADVVILYFAGASTATGLTEETVSLPYIPFPLTSLASHLESLHSGTDLGKVLASSRWSVNAEMVGDPEETMLNGGEEVAVIPPVSGG</sequence>
<dbReference type="SUPFAM" id="SSF54285">
    <property type="entry name" value="MoaD/ThiS"/>
    <property type="match status" value="1"/>
</dbReference>
<dbReference type="OrthoDB" id="5595860at2759"/>
<organism evidence="2 3">
    <name type="scientific">Scleroderma citrinum Foug A</name>
    <dbReference type="NCBI Taxonomy" id="1036808"/>
    <lineage>
        <taxon>Eukaryota</taxon>
        <taxon>Fungi</taxon>
        <taxon>Dikarya</taxon>
        <taxon>Basidiomycota</taxon>
        <taxon>Agaricomycotina</taxon>
        <taxon>Agaricomycetes</taxon>
        <taxon>Agaricomycetidae</taxon>
        <taxon>Boletales</taxon>
        <taxon>Sclerodermatineae</taxon>
        <taxon>Sclerodermataceae</taxon>
        <taxon>Scleroderma</taxon>
    </lineage>
</organism>
<protein>
    <recommendedName>
        <fullName evidence="4">Molybdopterin synthase sulfur carrier subunit</fullName>
    </recommendedName>
</protein>
<dbReference type="InterPro" id="IPR012675">
    <property type="entry name" value="Beta-grasp_dom_sf"/>
</dbReference>
<evidence type="ECO:0008006" key="4">
    <source>
        <dbReference type="Google" id="ProtNLM"/>
    </source>
</evidence>
<dbReference type="UniPathway" id="UPA00344"/>